<dbReference type="EMBL" id="OV651831">
    <property type="protein sequence ID" value="CAH1105313.1"/>
    <property type="molecule type" value="Genomic_DNA"/>
</dbReference>
<evidence type="ECO:0000313" key="4">
    <source>
        <dbReference type="Proteomes" id="UP001153636"/>
    </source>
</evidence>
<keyword evidence="4" id="KW-1185">Reference proteome</keyword>
<dbReference type="PANTHER" id="PTHR10963">
    <property type="entry name" value="GLYCOSYL HYDROLASE-RELATED"/>
    <property type="match status" value="1"/>
</dbReference>
<dbReference type="Proteomes" id="UP001153636">
    <property type="component" value="Chromosome 19"/>
</dbReference>
<evidence type="ECO:0000259" key="2">
    <source>
        <dbReference type="PROSITE" id="PS51762"/>
    </source>
</evidence>
<dbReference type="SUPFAM" id="SSF49899">
    <property type="entry name" value="Concanavalin A-like lectins/glucanases"/>
    <property type="match status" value="1"/>
</dbReference>
<dbReference type="Gene3D" id="2.60.120.200">
    <property type="match status" value="1"/>
</dbReference>
<feature type="region of interest" description="Disordered" evidence="1">
    <location>
        <begin position="81"/>
        <end position="112"/>
    </location>
</feature>
<accession>A0A9P0CSA5</accession>
<proteinExistence type="predicted"/>
<dbReference type="InterPro" id="IPR050546">
    <property type="entry name" value="Glycosyl_Hydrlase_16"/>
</dbReference>
<dbReference type="InterPro" id="IPR013320">
    <property type="entry name" value="ConA-like_dom_sf"/>
</dbReference>
<organism evidence="3 4">
    <name type="scientific">Psylliodes chrysocephalus</name>
    <dbReference type="NCBI Taxonomy" id="3402493"/>
    <lineage>
        <taxon>Eukaryota</taxon>
        <taxon>Metazoa</taxon>
        <taxon>Ecdysozoa</taxon>
        <taxon>Arthropoda</taxon>
        <taxon>Hexapoda</taxon>
        <taxon>Insecta</taxon>
        <taxon>Pterygota</taxon>
        <taxon>Neoptera</taxon>
        <taxon>Endopterygota</taxon>
        <taxon>Coleoptera</taxon>
        <taxon>Polyphaga</taxon>
        <taxon>Cucujiformia</taxon>
        <taxon>Chrysomeloidea</taxon>
        <taxon>Chrysomelidae</taxon>
        <taxon>Galerucinae</taxon>
        <taxon>Alticini</taxon>
        <taxon>Psylliodes</taxon>
    </lineage>
</organism>
<dbReference type="PROSITE" id="PS51762">
    <property type="entry name" value="GH16_2"/>
    <property type="match status" value="1"/>
</dbReference>
<dbReference type="AlphaFoldDB" id="A0A9P0CSA5"/>
<protein>
    <recommendedName>
        <fullName evidence="2">GH16 domain-containing protein</fullName>
    </recommendedName>
</protein>
<dbReference type="GO" id="GO:0005975">
    <property type="term" value="P:carbohydrate metabolic process"/>
    <property type="evidence" value="ECO:0007669"/>
    <property type="project" value="InterPro"/>
</dbReference>
<evidence type="ECO:0000313" key="3">
    <source>
        <dbReference type="EMBL" id="CAH1105313.1"/>
    </source>
</evidence>
<evidence type="ECO:0000256" key="1">
    <source>
        <dbReference type="SAM" id="MobiDB-lite"/>
    </source>
</evidence>
<gene>
    <name evidence="3" type="ORF">PSYICH_LOCUS6290</name>
</gene>
<dbReference type="OrthoDB" id="4781at2759"/>
<sequence length="450" mass="51933">MKYLKRNGVTDEMVNGYLNNMFRPIGINHGSNHYTYNRGSKNAWTNAQGQKFIETLHKEYDKHKNPAIDVRFGFNDENPKEDAKEDFSVSKNNKESSKELNRKSEVNHKSTISTKNNVKQCIKSVTHVKGKQMCKDQLIFNENFESIRKNIWNIDQKIAGAPDYEFVVYVDRAETREIMRGASINIKPVLIEDIFGPKIFEDGIDLGKNCTEKTKPQDCKMKPDAGFMVPPIASAQMNTKNKFSFRYGFVEIRAKLPAGDWIYPILYLNPMRELYGKLYESGQIRIAFTEGNEINNQELKGGIILGLNTKARNYGMRNITRMNRWSDTFHKYQLKWTPESFFLSVDGIEYGIIEPPIAGFVSLTDDLKIPNSEDWRSGSPLAPFDKEMYLQVGVGVGGFNFDDRLDGSKPWRNGERLQVKKFYEDKDNWLPSWKDGKNTLNIDYIKIWAL</sequence>
<dbReference type="PANTHER" id="PTHR10963:SF60">
    <property type="entry name" value="GRAM-NEGATIVE BACTERIA-BINDING PROTEIN 1-RELATED"/>
    <property type="match status" value="1"/>
</dbReference>
<feature type="compositionally biased region" description="Basic and acidic residues" evidence="1">
    <location>
        <begin position="81"/>
        <end position="108"/>
    </location>
</feature>
<feature type="domain" description="GH16" evidence="2">
    <location>
        <begin position="154"/>
        <end position="450"/>
    </location>
</feature>
<dbReference type="GO" id="GO:0004553">
    <property type="term" value="F:hydrolase activity, hydrolyzing O-glycosyl compounds"/>
    <property type="evidence" value="ECO:0007669"/>
    <property type="project" value="InterPro"/>
</dbReference>
<dbReference type="InterPro" id="IPR000757">
    <property type="entry name" value="Beta-glucanase-like"/>
</dbReference>
<reference evidence="3" key="1">
    <citation type="submission" date="2022-01" db="EMBL/GenBank/DDBJ databases">
        <authorList>
            <person name="King R."/>
        </authorList>
    </citation>
    <scope>NUCLEOTIDE SEQUENCE</scope>
</reference>
<name>A0A9P0CSA5_9CUCU</name>